<dbReference type="InterPro" id="IPR001789">
    <property type="entry name" value="Sig_transdc_resp-reg_receiver"/>
</dbReference>
<evidence type="ECO:0000259" key="4">
    <source>
        <dbReference type="PROSITE" id="PS50043"/>
    </source>
</evidence>
<dbReference type="InterPro" id="IPR000792">
    <property type="entry name" value="Tscrpt_reg_LuxR_C"/>
</dbReference>
<dbReference type="PRINTS" id="PR00038">
    <property type="entry name" value="HTHLUXR"/>
</dbReference>
<keyword evidence="1 3" id="KW-0597">Phosphoprotein</keyword>
<dbReference type="PROSITE" id="PS50110">
    <property type="entry name" value="RESPONSE_REGULATORY"/>
    <property type="match status" value="1"/>
</dbReference>
<dbReference type="SMART" id="SM00421">
    <property type="entry name" value="HTH_LUXR"/>
    <property type="match status" value="1"/>
</dbReference>
<keyword evidence="2" id="KW-0238">DNA-binding</keyword>
<dbReference type="CDD" id="cd06170">
    <property type="entry name" value="LuxR_C_like"/>
    <property type="match status" value="1"/>
</dbReference>
<dbReference type="InterPro" id="IPR011006">
    <property type="entry name" value="CheY-like_superfamily"/>
</dbReference>
<name>A0ABP5ALK0_9ACTN</name>
<keyword evidence="7" id="KW-1185">Reference proteome</keyword>
<feature type="domain" description="HTH luxR-type" evidence="4">
    <location>
        <begin position="167"/>
        <end position="232"/>
    </location>
</feature>
<gene>
    <name evidence="6" type="primary">mnoR</name>
    <name evidence="6" type="ORF">GCM10009737_18400</name>
</gene>
<dbReference type="NCBIfam" id="NF047785">
    <property type="entry name" value="respo_reg_MadR"/>
    <property type="match status" value="1"/>
</dbReference>
<feature type="domain" description="Response regulatory" evidence="5">
    <location>
        <begin position="26"/>
        <end position="145"/>
    </location>
</feature>
<dbReference type="PROSITE" id="PS50043">
    <property type="entry name" value="HTH_LUXR_2"/>
    <property type="match status" value="1"/>
</dbReference>
<evidence type="ECO:0000259" key="5">
    <source>
        <dbReference type="PROSITE" id="PS50110"/>
    </source>
</evidence>
<dbReference type="CDD" id="cd17535">
    <property type="entry name" value="REC_NarL-like"/>
    <property type="match status" value="1"/>
</dbReference>
<dbReference type="SUPFAM" id="SSF52172">
    <property type="entry name" value="CheY-like"/>
    <property type="match status" value="1"/>
</dbReference>
<dbReference type="Pfam" id="PF00196">
    <property type="entry name" value="GerE"/>
    <property type="match status" value="1"/>
</dbReference>
<dbReference type="SMART" id="SM00448">
    <property type="entry name" value="REC"/>
    <property type="match status" value="1"/>
</dbReference>
<dbReference type="InterPro" id="IPR058245">
    <property type="entry name" value="NreC/VraR/RcsB-like_REC"/>
</dbReference>
<evidence type="ECO:0000313" key="6">
    <source>
        <dbReference type="EMBL" id="GAA1917267.1"/>
    </source>
</evidence>
<dbReference type="Proteomes" id="UP001501612">
    <property type="component" value="Unassembled WGS sequence"/>
</dbReference>
<evidence type="ECO:0000256" key="1">
    <source>
        <dbReference type="ARBA" id="ARBA00022553"/>
    </source>
</evidence>
<reference evidence="7" key="1">
    <citation type="journal article" date="2019" name="Int. J. Syst. Evol. Microbiol.">
        <title>The Global Catalogue of Microorganisms (GCM) 10K type strain sequencing project: providing services to taxonomists for standard genome sequencing and annotation.</title>
        <authorList>
            <consortium name="The Broad Institute Genomics Platform"/>
            <consortium name="The Broad Institute Genome Sequencing Center for Infectious Disease"/>
            <person name="Wu L."/>
            <person name="Ma J."/>
        </authorList>
    </citation>
    <scope>NUCLEOTIDE SEQUENCE [LARGE SCALE GENOMIC DNA]</scope>
    <source>
        <strain evidence="7">JCM 14046</strain>
    </source>
</reference>
<protein>
    <submittedName>
        <fullName evidence="6">Two-component system response regulator MnoR</fullName>
    </submittedName>
</protein>
<evidence type="ECO:0000313" key="7">
    <source>
        <dbReference type="Proteomes" id="UP001501612"/>
    </source>
</evidence>
<feature type="modified residue" description="4-aspartylphosphate" evidence="3">
    <location>
        <position position="77"/>
    </location>
</feature>
<evidence type="ECO:0000256" key="2">
    <source>
        <dbReference type="ARBA" id="ARBA00023125"/>
    </source>
</evidence>
<dbReference type="Gene3D" id="3.40.50.2300">
    <property type="match status" value="1"/>
</dbReference>
<dbReference type="RefSeq" id="WP_344006376.1">
    <property type="nucleotide sequence ID" value="NZ_BAAAMY010000004.1"/>
</dbReference>
<dbReference type="PANTHER" id="PTHR43214">
    <property type="entry name" value="TWO-COMPONENT RESPONSE REGULATOR"/>
    <property type="match status" value="1"/>
</dbReference>
<dbReference type="SUPFAM" id="SSF46894">
    <property type="entry name" value="C-terminal effector domain of the bipartite response regulators"/>
    <property type="match status" value="1"/>
</dbReference>
<organism evidence="6 7">
    <name type="scientific">Nocardioides lentus</name>
    <dbReference type="NCBI Taxonomy" id="338077"/>
    <lineage>
        <taxon>Bacteria</taxon>
        <taxon>Bacillati</taxon>
        <taxon>Actinomycetota</taxon>
        <taxon>Actinomycetes</taxon>
        <taxon>Propionibacteriales</taxon>
        <taxon>Nocardioidaceae</taxon>
        <taxon>Nocardioides</taxon>
    </lineage>
</organism>
<dbReference type="Pfam" id="PF00072">
    <property type="entry name" value="Response_reg"/>
    <property type="match status" value="1"/>
</dbReference>
<comment type="caution">
    <text evidence="6">The sequence shown here is derived from an EMBL/GenBank/DDBJ whole genome shotgun (WGS) entry which is preliminary data.</text>
</comment>
<evidence type="ECO:0000256" key="3">
    <source>
        <dbReference type="PROSITE-ProRule" id="PRU00169"/>
    </source>
</evidence>
<dbReference type="EMBL" id="BAAAMY010000004">
    <property type="protein sequence ID" value="GAA1917267.1"/>
    <property type="molecule type" value="Genomic_DNA"/>
</dbReference>
<dbReference type="InterPro" id="IPR039420">
    <property type="entry name" value="WalR-like"/>
</dbReference>
<sequence>MATLTPSTAPYAEAARTDAQAEDQIGIMLVDDHAIVRQGLRSILERERDLRVLAEASTAAEASTVVGRVRPDVVLLDLKLSTTSDSEGLALCAQLVAAHPDLAVLVLTTFLDEQLVMSAVRAGAKGYVVKDVDTSGLVRAIRDVSRGGSAFDARSAAAIVRGLNAPAPEEHRQLTEREREVLALLARGLSNRAIGERLYISETTAKFHVGNILRKLGVSRRAEAVYEASKLGVI</sequence>
<dbReference type="InterPro" id="IPR016032">
    <property type="entry name" value="Sig_transdc_resp-reg_C-effctor"/>
</dbReference>
<accession>A0ABP5ALK0</accession>
<proteinExistence type="predicted"/>